<proteinExistence type="predicted"/>
<feature type="transmembrane region" description="Helical" evidence="1">
    <location>
        <begin position="69"/>
        <end position="88"/>
    </location>
</feature>
<protein>
    <submittedName>
        <fullName evidence="2">Uncharacterized protein</fullName>
    </submittedName>
</protein>
<organism evidence="2 3">
    <name type="scientific">Actinoplanes oblitus</name>
    <dbReference type="NCBI Taxonomy" id="3040509"/>
    <lineage>
        <taxon>Bacteria</taxon>
        <taxon>Bacillati</taxon>
        <taxon>Actinomycetota</taxon>
        <taxon>Actinomycetes</taxon>
        <taxon>Micromonosporales</taxon>
        <taxon>Micromonosporaceae</taxon>
        <taxon>Actinoplanes</taxon>
    </lineage>
</organism>
<dbReference type="RefSeq" id="WP_284914260.1">
    <property type="nucleotide sequence ID" value="NZ_CP126980.1"/>
</dbReference>
<reference evidence="2 3" key="1">
    <citation type="submission" date="2023-06" db="EMBL/GenBank/DDBJ databases">
        <authorList>
            <person name="Yushchuk O."/>
            <person name="Binda E."/>
            <person name="Ruckert-Reed C."/>
            <person name="Fedorenko V."/>
            <person name="Kalinowski J."/>
            <person name="Marinelli F."/>
        </authorList>
    </citation>
    <scope>NUCLEOTIDE SEQUENCE [LARGE SCALE GENOMIC DNA]</scope>
    <source>
        <strain evidence="2 3">NRRL 3884</strain>
    </source>
</reference>
<feature type="transmembrane region" description="Helical" evidence="1">
    <location>
        <begin position="33"/>
        <end position="57"/>
    </location>
</feature>
<dbReference type="EMBL" id="CP126980">
    <property type="protein sequence ID" value="WIM93052.1"/>
    <property type="molecule type" value="Genomic_DNA"/>
</dbReference>
<evidence type="ECO:0000313" key="3">
    <source>
        <dbReference type="Proteomes" id="UP001240150"/>
    </source>
</evidence>
<sequence>MRRALIAAGSLIFSYGVIGLLTGDGGDLPGVVVFGLAVLALHDGVLLPLILAGGALIARVVPARWRTAVRLAAIVGVALTVIAVPLQLGPGLRAYGKNLILILLVVTVTVLASRKGFERVRTGAGGTGPDNLRG</sequence>
<dbReference type="Proteomes" id="UP001240150">
    <property type="component" value="Chromosome"/>
</dbReference>
<gene>
    <name evidence="2" type="ORF">ACTOB_005017</name>
</gene>
<evidence type="ECO:0000313" key="2">
    <source>
        <dbReference type="EMBL" id="WIM93052.1"/>
    </source>
</evidence>
<accession>A0ABY8W6A9</accession>
<evidence type="ECO:0000256" key="1">
    <source>
        <dbReference type="SAM" id="Phobius"/>
    </source>
</evidence>
<keyword evidence="1" id="KW-1133">Transmembrane helix</keyword>
<keyword evidence="3" id="KW-1185">Reference proteome</keyword>
<feature type="transmembrane region" description="Helical" evidence="1">
    <location>
        <begin position="94"/>
        <end position="112"/>
    </location>
</feature>
<name>A0ABY8W6A9_9ACTN</name>
<keyword evidence="1" id="KW-0812">Transmembrane</keyword>
<keyword evidence="1" id="KW-0472">Membrane</keyword>